<dbReference type="EMBL" id="RCBY01000126">
    <property type="protein sequence ID" value="RQH35558.1"/>
    <property type="molecule type" value="Genomic_DNA"/>
</dbReference>
<dbReference type="Gene3D" id="1.10.530.10">
    <property type="match status" value="1"/>
</dbReference>
<proteinExistence type="predicted"/>
<accession>A0A3N6PPZ4</accession>
<keyword evidence="1" id="KW-0472">Membrane</keyword>
<evidence type="ECO:0000313" key="3">
    <source>
        <dbReference type="Proteomes" id="UP000269154"/>
    </source>
</evidence>
<keyword evidence="1" id="KW-1133">Transmembrane helix</keyword>
<reference evidence="2 3" key="1">
    <citation type="journal article" date="2018" name="ACS Chem. Biol.">
        <title>Ketoreductase domain dysfunction expands chemodiversity: malyngamide biosynthesis in the cyanobacterium Okeania hirsuta.</title>
        <authorList>
            <person name="Moss N.A."/>
            <person name="Leao T."/>
            <person name="Rankin M."/>
            <person name="McCullough T.M."/>
            <person name="Qu P."/>
            <person name="Korobeynikov A."/>
            <person name="Smith J.L."/>
            <person name="Gerwick L."/>
            <person name="Gerwick W.H."/>
        </authorList>
    </citation>
    <scope>NUCLEOTIDE SEQUENCE [LARGE SCALE GENOMIC DNA]</scope>
    <source>
        <strain evidence="2 3">PAB10Feb10-1</strain>
    </source>
</reference>
<dbReference type="InterPro" id="IPR023346">
    <property type="entry name" value="Lysozyme-like_dom_sf"/>
</dbReference>
<dbReference type="Proteomes" id="UP000269154">
    <property type="component" value="Unassembled WGS sequence"/>
</dbReference>
<feature type="transmembrane region" description="Helical" evidence="1">
    <location>
        <begin position="21"/>
        <end position="44"/>
    </location>
</feature>
<dbReference type="OrthoDB" id="481043at2"/>
<dbReference type="AlphaFoldDB" id="A0A3N6PPZ4"/>
<evidence type="ECO:0000313" key="2">
    <source>
        <dbReference type="EMBL" id="RQH35558.1"/>
    </source>
</evidence>
<comment type="caution">
    <text evidence="2">The sequence shown here is derived from an EMBL/GenBank/DDBJ whole genome shotgun (WGS) entry which is preliminary data.</text>
</comment>
<keyword evidence="1" id="KW-0812">Transmembrane</keyword>
<keyword evidence="3" id="KW-1185">Reference proteome</keyword>
<evidence type="ECO:0000256" key="1">
    <source>
        <dbReference type="SAM" id="Phobius"/>
    </source>
</evidence>
<sequence>MHPVKPKIIRRKKSRSSYGRFMLLKRLIFISIFIISFISFFQIFKGNSNISKQEITKLISPNKYNYNGGDKWPQLAMKGGDPYIRALMRTISASESNYSRPYHVVYTGKNVSNLSKHPDWCITIVSGPNKGNCSTAAGRYQMLTNTWYLMARRYHPQRGWFMFWESYSFEPKYQDAVVHGWLSDRKYWKADIPGLLRKGKLDRVLRLLSGTWTSLGYGIETNSMSRNLPRVYREVLENELSILGDNFYQKKENSVIVEYFPKDVDNGVVEKALRTLDYQLILLPTIVVDMPSNSIWFGSAVSIKDVKLVAEKLISSGVSIKAIRPFNKKVAFSDLLIQVGADPEVKNRPSLTLEEVREKSSFTRDD</sequence>
<name>A0A3N6PPZ4_9CYAN</name>
<dbReference type="SUPFAM" id="SSF53955">
    <property type="entry name" value="Lysozyme-like"/>
    <property type="match status" value="1"/>
</dbReference>
<protein>
    <submittedName>
        <fullName evidence="2">Uncharacterized protein</fullName>
    </submittedName>
</protein>
<organism evidence="2 3">
    <name type="scientific">Okeania hirsuta</name>
    <dbReference type="NCBI Taxonomy" id="1458930"/>
    <lineage>
        <taxon>Bacteria</taxon>
        <taxon>Bacillati</taxon>
        <taxon>Cyanobacteriota</taxon>
        <taxon>Cyanophyceae</taxon>
        <taxon>Oscillatoriophycideae</taxon>
        <taxon>Oscillatoriales</taxon>
        <taxon>Microcoleaceae</taxon>
        <taxon>Okeania</taxon>
    </lineage>
</organism>
<gene>
    <name evidence="2" type="ORF">D5R40_19985</name>
</gene>